<dbReference type="SMART" id="SM00365">
    <property type="entry name" value="LRR_SD22"/>
    <property type="match status" value="10"/>
</dbReference>
<evidence type="ECO:0000256" key="9">
    <source>
        <dbReference type="ARBA" id="ARBA00023136"/>
    </source>
</evidence>
<comment type="similarity">
    <text evidence="2">Belongs to the RLP family.</text>
</comment>
<gene>
    <name evidence="17" type="ORF">SVIM_LOCUS91624</name>
</gene>
<evidence type="ECO:0000256" key="11">
    <source>
        <dbReference type="ARBA" id="ARBA00023180"/>
    </source>
</evidence>
<evidence type="ECO:0000256" key="10">
    <source>
        <dbReference type="ARBA" id="ARBA00023170"/>
    </source>
</evidence>
<evidence type="ECO:0000259" key="16">
    <source>
        <dbReference type="Pfam" id="PF23598"/>
    </source>
</evidence>
<feature type="coiled-coil region" evidence="12">
    <location>
        <begin position="946"/>
        <end position="1008"/>
    </location>
</feature>
<keyword evidence="3" id="KW-1003">Cell membrane</keyword>
<evidence type="ECO:0000313" key="17">
    <source>
        <dbReference type="EMBL" id="VFU28129.1"/>
    </source>
</evidence>
<feature type="domain" description="Leucine-rich repeat-containing N-terminal plant-type" evidence="15">
    <location>
        <begin position="38"/>
        <end position="74"/>
    </location>
</feature>
<accession>A0A6N2KJY4</accession>
<evidence type="ECO:0000256" key="6">
    <source>
        <dbReference type="ARBA" id="ARBA00022729"/>
    </source>
</evidence>
<evidence type="ECO:0000256" key="4">
    <source>
        <dbReference type="ARBA" id="ARBA00022614"/>
    </source>
</evidence>
<dbReference type="GO" id="GO:0009791">
    <property type="term" value="P:post-embryonic development"/>
    <property type="evidence" value="ECO:0007669"/>
    <property type="project" value="UniProtKB-ARBA"/>
</dbReference>
<keyword evidence="6 14" id="KW-0732">Signal</keyword>
<dbReference type="InterPro" id="IPR055414">
    <property type="entry name" value="LRR_R13L4/SHOC2-like"/>
</dbReference>
<dbReference type="PRINTS" id="PR00019">
    <property type="entry name" value="LEURICHRPT"/>
</dbReference>
<dbReference type="GO" id="GO:0005886">
    <property type="term" value="C:plasma membrane"/>
    <property type="evidence" value="ECO:0007669"/>
    <property type="project" value="UniProtKB-SubCell"/>
</dbReference>
<dbReference type="PANTHER" id="PTHR27000:SF787">
    <property type="entry name" value="RECEPTOR-LIKE PROTEIN 39"/>
    <property type="match status" value="1"/>
</dbReference>
<dbReference type="FunFam" id="3.80.10.10:FF:000095">
    <property type="entry name" value="LRR receptor-like serine/threonine-protein kinase GSO1"/>
    <property type="match status" value="1"/>
</dbReference>
<dbReference type="Gene3D" id="3.80.10.10">
    <property type="entry name" value="Ribonuclease Inhibitor"/>
    <property type="match status" value="7"/>
</dbReference>
<dbReference type="SUPFAM" id="SSF52047">
    <property type="entry name" value="RNI-like"/>
    <property type="match status" value="2"/>
</dbReference>
<keyword evidence="9" id="KW-0472">Membrane</keyword>
<keyword evidence="10" id="KW-0675">Receptor</keyword>
<dbReference type="Pfam" id="PF08263">
    <property type="entry name" value="LRRNT_2"/>
    <property type="match status" value="1"/>
</dbReference>
<reference evidence="17" key="1">
    <citation type="submission" date="2019-03" db="EMBL/GenBank/DDBJ databases">
        <authorList>
            <person name="Mank J."/>
            <person name="Almeida P."/>
        </authorList>
    </citation>
    <scope>NUCLEOTIDE SEQUENCE</scope>
    <source>
        <strain evidence="17">78183</strain>
    </source>
</reference>
<evidence type="ECO:0000256" key="8">
    <source>
        <dbReference type="ARBA" id="ARBA00022989"/>
    </source>
</evidence>
<dbReference type="Pfam" id="PF23598">
    <property type="entry name" value="LRR_14"/>
    <property type="match status" value="1"/>
</dbReference>
<protein>
    <submittedName>
        <fullName evidence="17">Uncharacterized protein</fullName>
    </submittedName>
</protein>
<organism evidence="17">
    <name type="scientific">Salix viminalis</name>
    <name type="common">Common osier</name>
    <name type="synonym">Basket willow</name>
    <dbReference type="NCBI Taxonomy" id="40686"/>
    <lineage>
        <taxon>Eukaryota</taxon>
        <taxon>Viridiplantae</taxon>
        <taxon>Streptophyta</taxon>
        <taxon>Embryophyta</taxon>
        <taxon>Tracheophyta</taxon>
        <taxon>Spermatophyta</taxon>
        <taxon>Magnoliopsida</taxon>
        <taxon>eudicotyledons</taxon>
        <taxon>Gunneridae</taxon>
        <taxon>Pentapetalae</taxon>
        <taxon>rosids</taxon>
        <taxon>fabids</taxon>
        <taxon>Malpighiales</taxon>
        <taxon>Salicaceae</taxon>
        <taxon>Saliceae</taxon>
        <taxon>Salix</taxon>
    </lineage>
</organism>
<dbReference type="InterPro" id="IPR025875">
    <property type="entry name" value="Leu-rich_rpt_4"/>
</dbReference>
<keyword evidence="12" id="KW-0175">Coiled coil</keyword>
<keyword evidence="11" id="KW-0325">Glycoprotein</keyword>
<dbReference type="PANTHER" id="PTHR27000">
    <property type="entry name" value="LEUCINE-RICH REPEAT RECEPTOR-LIKE PROTEIN KINASE FAMILY PROTEIN-RELATED"/>
    <property type="match status" value="1"/>
</dbReference>
<proteinExistence type="inferred from homology"/>
<dbReference type="InterPro" id="IPR032675">
    <property type="entry name" value="LRR_dom_sf"/>
</dbReference>
<name>A0A6N2KJY4_SALVM</name>
<dbReference type="Pfam" id="PF13855">
    <property type="entry name" value="LRR_8"/>
    <property type="match status" value="1"/>
</dbReference>
<evidence type="ECO:0000256" key="14">
    <source>
        <dbReference type="SAM" id="SignalP"/>
    </source>
</evidence>
<dbReference type="SMART" id="SM00369">
    <property type="entry name" value="LRR_TYP"/>
    <property type="match status" value="12"/>
</dbReference>
<dbReference type="Pfam" id="PF00560">
    <property type="entry name" value="LRR_1"/>
    <property type="match status" value="10"/>
</dbReference>
<dbReference type="EMBL" id="CAADRP010000435">
    <property type="protein sequence ID" value="VFU28129.1"/>
    <property type="molecule type" value="Genomic_DNA"/>
</dbReference>
<evidence type="ECO:0000256" key="3">
    <source>
        <dbReference type="ARBA" id="ARBA00022475"/>
    </source>
</evidence>
<evidence type="ECO:0000256" key="7">
    <source>
        <dbReference type="ARBA" id="ARBA00022737"/>
    </source>
</evidence>
<evidence type="ECO:0000256" key="13">
    <source>
        <dbReference type="SAM" id="MobiDB-lite"/>
    </source>
</evidence>
<dbReference type="InterPro" id="IPR003591">
    <property type="entry name" value="Leu-rich_rpt_typical-subtyp"/>
</dbReference>
<evidence type="ECO:0000256" key="12">
    <source>
        <dbReference type="SAM" id="Coils"/>
    </source>
</evidence>
<feature type="region of interest" description="Disordered" evidence="13">
    <location>
        <begin position="1075"/>
        <end position="1099"/>
    </location>
</feature>
<evidence type="ECO:0000256" key="1">
    <source>
        <dbReference type="ARBA" id="ARBA00004251"/>
    </source>
</evidence>
<dbReference type="FunFam" id="3.80.10.10:FF:000111">
    <property type="entry name" value="LRR receptor-like serine/threonine-protein kinase ERECTA"/>
    <property type="match status" value="1"/>
</dbReference>
<sequence length="1099" mass="122345">MGSVLLLSQILCLLFFHSHFQPSLSSSNFSSPVQLCPADESLALLQFKTSFPMMSSYPWREGTDCCSWDGVTCNMKTGHVIGLHLRCSRLYGTLHSNSTLFFLHHLQKLDLSRNDFNGSVISSSFGQLLHLTHLDLSASNFAGQVPPEISHLSRLASLDLSDNNLMLEPISFNKLAQNLTQLRELNLNTVNMSLGVPSSFMNLSSSLTSLQLWGCGLQGELPFSMGKLKQLEYLDLSDNNFIGPMPDDFANHTRLAWLDLSHNSFQGHLPFSLGNLKQLSHLGLSDNRFDGKILPSLQNLEKLDVLKLSFNNFTGEIPNSLFNLTQLTWLDLSNNKFYGQISSSLGSLEKLDYLRLSSNEFSGEIPDGLFNLTQLTLLDLSNNRFDGQISSSLGNLTQLTLLDLSNNRFDGQISSSLGSLEKLDYLILSFNNFSGEIPDGLFNLTQLMWLDLSNNRLIGLPSQMNRLSSLSNVDLSHNLLEGTIPSSLFSMPSLRFLSLHNNHFSGCISPFLSNSLRYIDFSHNKLYGQIPPSVVKLENLTALMLSSNDKLTGNISSVICKLKSLEILDLSNNDFSGFIPQCLGNFSDNLSVLNLGVNNFQGNIPSVCSERNNLTYLDFNGNQLKGAIPPSVINCVNLEFLDLGNNMIVDTFPSFLEMLPNLEVIILRSNKLHGSLKGPTANDSFSKLKIFDLSNNSLSGPLPIGYFNNFKAMMSVDQEMDYMWARNFSAYFNYFAMPYVYSVTMTLKGFEIEFPKIQTALTILDLSCNKFTGKIPESLGKLKSLIQLNLSHNSLIGYIQPSLGNLTNLESLDLSSNMLAGRIPQQLVDLTFLEVLNLSYNQLEGSIPQGKQFDTFEHGSYEGNLRLCGLPLKVKCNNGTEGQQLPPSNFEKEDSLRLEKTDHCFKKFWISKRKRVYLKSILLEAVAVGNISSVFESFATQKIKELEAFSEDISSLNVINRDLKQQVELLGYKLQTKEAESLRLNKKIEKLQQELQEEKDLTGQLNCQILIETDFLQEKATELFLAEQKAKEAGFSALLLSFPSAQTPTCSEKSRSVSGKGIRLILANTSSVPGSARNLTEATGQRTREGIPWGKTTGD</sequence>
<evidence type="ECO:0000259" key="15">
    <source>
        <dbReference type="Pfam" id="PF08263"/>
    </source>
</evidence>
<feature type="domain" description="Disease resistance R13L4/SHOC-2-like LRR" evidence="16">
    <location>
        <begin position="315"/>
        <end position="503"/>
    </location>
</feature>
<dbReference type="AlphaFoldDB" id="A0A6N2KJY4"/>
<dbReference type="InterPro" id="IPR013210">
    <property type="entry name" value="LRR_N_plant-typ"/>
</dbReference>
<evidence type="ECO:0000256" key="2">
    <source>
        <dbReference type="ARBA" id="ARBA00009592"/>
    </source>
</evidence>
<keyword evidence="7" id="KW-0677">Repeat</keyword>
<comment type="subcellular location">
    <subcellularLocation>
        <location evidence="1">Cell membrane</location>
        <topology evidence="1">Single-pass type I membrane protein</topology>
    </subcellularLocation>
</comment>
<keyword evidence="4" id="KW-0433">Leucine-rich repeat</keyword>
<feature type="chain" id="PRO_5026812383" evidence="14">
    <location>
        <begin position="26"/>
        <end position="1099"/>
    </location>
</feature>
<dbReference type="InterPro" id="IPR001611">
    <property type="entry name" value="Leu-rich_rpt"/>
</dbReference>
<keyword evidence="8" id="KW-1133">Transmembrane helix</keyword>
<keyword evidence="5" id="KW-0812">Transmembrane</keyword>
<feature type="signal peptide" evidence="14">
    <location>
        <begin position="1"/>
        <end position="25"/>
    </location>
</feature>
<evidence type="ECO:0000256" key="5">
    <source>
        <dbReference type="ARBA" id="ARBA00022692"/>
    </source>
</evidence>
<feature type="compositionally biased region" description="Polar residues" evidence="13">
    <location>
        <begin position="1075"/>
        <end position="1085"/>
    </location>
</feature>
<dbReference type="FunFam" id="3.80.10.10:FF:000233">
    <property type="entry name" value="Leucine-rich repeat receptor-like protein kinase TDR"/>
    <property type="match status" value="1"/>
</dbReference>
<dbReference type="Pfam" id="PF12799">
    <property type="entry name" value="LRR_4"/>
    <property type="match status" value="1"/>
</dbReference>